<dbReference type="AlphaFoldDB" id="A0A4R1KBC3"/>
<evidence type="ECO:0000313" key="7">
    <source>
        <dbReference type="Proteomes" id="UP000294614"/>
    </source>
</evidence>
<keyword evidence="7" id="KW-1185">Reference proteome</keyword>
<accession>A0A4R1KBC3</accession>
<dbReference type="GO" id="GO:0052621">
    <property type="term" value="F:diguanylate cyclase activity"/>
    <property type="evidence" value="ECO:0007669"/>
    <property type="project" value="UniProtKB-EC"/>
</dbReference>
<evidence type="ECO:0000259" key="4">
    <source>
        <dbReference type="PROSITE" id="PS50110"/>
    </source>
</evidence>
<dbReference type="PROSITE" id="PS50110">
    <property type="entry name" value="RESPONSE_REGULATORY"/>
    <property type="match status" value="1"/>
</dbReference>
<dbReference type="Pfam" id="PF00990">
    <property type="entry name" value="GGDEF"/>
    <property type="match status" value="1"/>
</dbReference>
<dbReference type="InterPro" id="IPR000160">
    <property type="entry name" value="GGDEF_dom"/>
</dbReference>
<gene>
    <name evidence="6" type="ORF">C8D98_0268</name>
</gene>
<dbReference type="InterPro" id="IPR029787">
    <property type="entry name" value="Nucleotide_cyclase"/>
</dbReference>
<reference evidence="6 7" key="1">
    <citation type="submission" date="2019-03" db="EMBL/GenBank/DDBJ databases">
        <title>Genomic Encyclopedia of Type Strains, Phase IV (KMG-IV): sequencing the most valuable type-strain genomes for metagenomic binning, comparative biology and taxonomic classification.</title>
        <authorList>
            <person name="Goeker M."/>
        </authorList>
    </citation>
    <scope>NUCLEOTIDE SEQUENCE [LARGE SCALE GENOMIC DNA]</scope>
    <source>
        <strain evidence="6 7">DSM 24984</strain>
    </source>
</reference>
<dbReference type="Gene3D" id="3.40.50.2300">
    <property type="match status" value="1"/>
</dbReference>
<dbReference type="SUPFAM" id="SSF55073">
    <property type="entry name" value="Nucleotide cyclase"/>
    <property type="match status" value="1"/>
</dbReference>
<comment type="catalytic activity">
    <reaction evidence="2">
        <text>2 GTP = 3',3'-c-di-GMP + 2 diphosphate</text>
        <dbReference type="Rhea" id="RHEA:24898"/>
        <dbReference type="ChEBI" id="CHEBI:33019"/>
        <dbReference type="ChEBI" id="CHEBI:37565"/>
        <dbReference type="ChEBI" id="CHEBI:58805"/>
        <dbReference type="EC" id="2.7.7.65"/>
    </reaction>
</comment>
<evidence type="ECO:0000256" key="2">
    <source>
        <dbReference type="ARBA" id="ARBA00034247"/>
    </source>
</evidence>
<organism evidence="6 7">
    <name type="scientific">Seleniivibrio woodruffii</name>
    <dbReference type="NCBI Taxonomy" id="1078050"/>
    <lineage>
        <taxon>Bacteria</taxon>
        <taxon>Pseudomonadati</taxon>
        <taxon>Deferribacterota</taxon>
        <taxon>Deferribacteres</taxon>
        <taxon>Deferribacterales</taxon>
        <taxon>Geovibrionaceae</taxon>
        <taxon>Seleniivibrio</taxon>
    </lineage>
</organism>
<dbReference type="PANTHER" id="PTHR45138:SF9">
    <property type="entry name" value="DIGUANYLATE CYCLASE DGCM-RELATED"/>
    <property type="match status" value="1"/>
</dbReference>
<dbReference type="GO" id="GO:0043709">
    <property type="term" value="P:cell adhesion involved in single-species biofilm formation"/>
    <property type="evidence" value="ECO:0007669"/>
    <property type="project" value="TreeGrafter"/>
</dbReference>
<dbReference type="InterPro" id="IPR011006">
    <property type="entry name" value="CheY-like_superfamily"/>
</dbReference>
<evidence type="ECO:0000256" key="3">
    <source>
        <dbReference type="PROSITE-ProRule" id="PRU00169"/>
    </source>
</evidence>
<dbReference type="NCBIfam" id="TIGR00254">
    <property type="entry name" value="GGDEF"/>
    <property type="match status" value="1"/>
</dbReference>
<dbReference type="Gene3D" id="3.30.70.270">
    <property type="match status" value="1"/>
</dbReference>
<dbReference type="CDD" id="cd01949">
    <property type="entry name" value="GGDEF"/>
    <property type="match status" value="1"/>
</dbReference>
<dbReference type="EC" id="2.7.7.65" evidence="1"/>
<dbReference type="InterPro" id="IPR050469">
    <property type="entry name" value="Diguanylate_Cyclase"/>
</dbReference>
<sequence>MTVKTESLKNLSVLYVEDDPDIAEAVRFTFKSVLQKLTILPTAEEAIDFFVKNSPDIIITESVLPYSSGIELARDIKNISPDTPVMIISGHRDEKMLAGSIEAGVECYLMKPVNLKTMKKHMVLAAEKLKRLRAETRNKTLLKKVLDSSREMYLVGSADGISYMNNTLLEFFGNSSLEEMDGSNVEVVENRHSENPVPFPLWLKKISRIDGYETVVSLIRRDLLKSDARSFIARVNRIEDEDGFAISFTDVAVMELQKKFFHNLAMKDPLTEVFNRQKFNEELSREVIRSRRYGTKLSAIMFDIDRFGDLNGRYGFQAGDRILKELAAHVSANIRTTDVFARYGGEEFIVMTPEVGLEGALRLAEKLRDSISANDFSNIDENITCSFGVVQFGADWSEEDLIRFADDALFRAKGAGRNTISE</sequence>
<dbReference type="EMBL" id="SMGG01000003">
    <property type="protein sequence ID" value="TCK61762.1"/>
    <property type="molecule type" value="Genomic_DNA"/>
</dbReference>
<dbReference type="GO" id="GO:0005886">
    <property type="term" value="C:plasma membrane"/>
    <property type="evidence" value="ECO:0007669"/>
    <property type="project" value="TreeGrafter"/>
</dbReference>
<dbReference type="InterPro" id="IPR043128">
    <property type="entry name" value="Rev_trsase/Diguanyl_cyclase"/>
</dbReference>
<dbReference type="FunFam" id="3.30.70.270:FF:000001">
    <property type="entry name" value="Diguanylate cyclase domain protein"/>
    <property type="match status" value="1"/>
</dbReference>
<dbReference type="Proteomes" id="UP000294614">
    <property type="component" value="Unassembled WGS sequence"/>
</dbReference>
<dbReference type="Pfam" id="PF00072">
    <property type="entry name" value="Response_reg"/>
    <property type="match status" value="1"/>
</dbReference>
<dbReference type="PROSITE" id="PS50887">
    <property type="entry name" value="GGDEF"/>
    <property type="match status" value="1"/>
</dbReference>
<dbReference type="SMART" id="SM00448">
    <property type="entry name" value="REC"/>
    <property type="match status" value="1"/>
</dbReference>
<feature type="domain" description="Response regulatory" evidence="4">
    <location>
        <begin position="12"/>
        <end position="126"/>
    </location>
</feature>
<dbReference type="GO" id="GO:1902201">
    <property type="term" value="P:negative regulation of bacterial-type flagellum-dependent cell motility"/>
    <property type="evidence" value="ECO:0007669"/>
    <property type="project" value="TreeGrafter"/>
</dbReference>
<dbReference type="SUPFAM" id="SSF52172">
    <property type="entry name" value="CheY-like"/>
    <property type="match status" value="1"/>
</dbReference>
<comment type="caution">
    <text evidence="3">Lacks conserved residue(s) required for the propagation of feature annotation.</text>
</comment>
<evidence type="ECO:0000259" key="5">
    <source>
        <dbReference type="PROSITE" id="PS50887"/>
    </source>
</evidence>
<proteinExistence type="predicted"/>
<name>A0A4R1KBC3_9BACT</name>
<dbReference type="CDD" id="cd00156">
    <property type="entry name" value="REC"/>
    <property type="match status" value="1"/>
</dbReference>
<protein>
    <recommendedName>
        <fullName evidence="1">diguanylate cyclase</fullName>
        <ecNumber evidence="1">2.7.7.65</ecNumber>
    </recommendedName>
</protein>
<dbReference type="OrthoDB" id="9812260at2"/>
<dbReference type="PANTHER" id="PTHR45138">
    <property type="entry name" value="REGULATORY COMPONENTS OF SENSORY TRANSDUCTION SYSTEM"/>
    <property type="match status" value="1"/>
</dbReference>
<dbReference type="InterPro" id="IPR001789">
    <property type="entry name" value="Sig_transdc_resp-reg_receiver"/>
</dbReference>
<dbReference type="SMART" id="SM00267">
    <property type="entry name" value="GGDEF"/>
    <property type="match status" value="1"/>
</dbReference>
<comment type="caution">
    <text evidence="6">The sequence shown here is derived from an EMBL/GenBank/DDBJ whole genome shotgun (WGS) entry which is preliminary data.</text>
</comment>
<feature type="domain" description="GGDEF" evidence="5">
    <location>
        <begin position="295"/>
        <end position="422"/>
    </location>
</feature>
<dbReference type="GO" id="GO:0000160">
    <property type="term" value="P:phosphorelay signal transduction system"/>
    <property type="evidence" value="ECO:0007669"/>
    <property type="project" value="InterPro"/>
</dbReference>
<evidence type="ECO:0000313" key="6">
    <source>
        <dbReference type="EMBL" id="TCK61762.1"/>
    </source>
</evidence>
<evidence type="ECO:0000256" key="1">
    <source>
        <dbReference type="ARBA" id="ARBA00012528"/>
    </source>
</evidence>
<dbReference type="RefSeq" id="WP_132871312.1">
    <property type="nucleotide sequence ID" value="NZ_JAJUHT010000003.1"/>
</dbReference>